<feature type="signal peptide" evidence="1">
    <location>
        <begin position="1"/>
        <end position="18"/>
    </location>
</feature>
<feature type="chain" id="PRO_5031242653" description="Secreted protein" evidence="1">
    <location>
        <begin position="19"/>
        <end position="142"/>
    </location>
</feature>
<evidence type="ECO:0000313" key="2">
    <source>
        <dbReference type="EMBL" id="CAE0815399.1"/>
    </source>
</evidence>
<keyword evidence="1" id="KW-0732">Signal</keyword>
<evidence type="ECO:0000256" key="1">
    <source>
        <dbReference type="SAM" id="SignalP"/>
    </source>
</evidence>
<organism evidence="2">
    <name type="scientific">Eutreptiella gymnastica</name>
    <dbReference type="NCBI Taxonomy" id="73025"/>
    <lineage>
        <taxon>Eukaryota</taxon>
        <taxon>Discoba</taxon>
        <taxon>Euglenozoa</taxon>
        <taxon>Euglenida</taxon>
        <taxon>Spirocuta</taxon>
        <taxon>Euglenophyceae</taxon>
        <taxon>Eutreptiales</taxon>
        <taxon>Eutreptiaceae</taxon>
        <taxon>Eutreptiella</taxon>
    </lineage>
</organism>
<sequence>MLITVLPLVVATCLVVQACGSSYMDRVLRWCHCLCLLGAHVNNTLVSTTGGVVSGHVHCCSGKRGMGVCRSIFSIPSQSHVLGDSEPKHVRCNELRFGVSRHLPLGTHNVSSVIRRLRWVIEDSGVWVHQFVAKIKAKQTLH</sequence>
<gene>
    <name evidence="2" type="ORF">EGYM00163_LOCUS26556</name>
</gene>
<evidence type="ECO:0008006" key="3">
    <source>
        <dbReference type="Google" id="ProtNLM"/>
    </source>
</evidence>
<dbReference type="EMBL" id="HBJA01075720">
    <property type="protein sequence ID" value="CAE0815399.1"/>
    <property type="molecule type" value="Transcribed_RNA"/>
</dbReference>
<dbReference type="AlphaFoldDB" id="A0A7S4D3W4"/>
<proteinExistence type="predicted"/>
<protein>
    <recommendedName>
        <fullName evidence="3">Secreted protein</fullName>
    </recommendedName>
</protein>
<name>A0A7S4D3W4_9EUGL</name>
<reference evidence="2" key="1">
    <citation type="submission" date="2021-01" db="EMBL/GenBank/DDBJ databases">
        <authorList>
            <person name="Corre E."/>
            <person name="Pelletier E."/>
            <person name="Niang G."/>
            <person name="Scheremetjew M."/>
            <person name="Finn R."/>
            <person name="Kale V."/>
            <person name="Holt S."/>
            <person name="Cochrane G."/>
            <person name="Meng A."/>
            <person name="Brown T."/>
            <person name="Cohen L."/>
        </authorList>
    </citation>
    <scope>NUCLEOTIDE SEQUENCE</scope>
    <source>
        <strain evidence="2">CCMP1594</strain>
    </source>
</reference>
<accession>A0A7S4D3W4</accession>